<dbReference type="PANTHER" id="PTHR22916">
    <property type="entry name" value="GLYCOSYLTRANSFERASE"/>
    <property type="match status" value="1"/>
</dbReference>
<dbReference type="CDD" id="cd00761">
    <property type="entry name" value="Glyco_tranf_GTA_type"/>
    <property type="match status" value="1"/>
</dbReference>
<evidence type="ECO:0000313" key="5">
    <source>
        <dbReference type="Proteomes" id="UP000659084"/>
    </source>
</evidence>
<organism evidence="4 5">
    <name type="scientific">Serratia fonticola</name>
    <dbReference type="NCBI Taxonomy" id="47917"/>
    <lineage>
        <taxon>Bacteria</taxon>
        <taxon>Pseudomonadati</taxon>
        <taxon>Pseudomonadota</taxon>
        <taxon>Gammaproteobacteria</taxon>
        <taxon>Enterobacterales</taxon>
        <taxon>Yersiniaceae</taxon>
        <taxon>Serratia</taxon>
    </lineage>
</organism>
<dbReference type="InterPro" id="IPR001173">
    <property type="entry name" value="Glyco_trans_2-like"/>
</dbReference>
<dbReference type="Pfam" id="PF00535">
    <property type="entry name" value="Glycos_transf_2"/>
    <property type="match status" value="1"/>
</dbReference>
<dbReference type="Gene3D" id="3.90.550.10">
    <property type="entry name" value="Spore Coat Polysaccharide Biosynthesis Protein SpsA, Chain A"/>
    <property type="match status" value="1"/>
</dbReference>
<reference evidence="4" key="1">
    <citation type="submission" date="2020-08" db="EMBL/GenBank/DDBJ databases">
        <title>Food and environmental bacterial isolates.</title>
        <authorList>
            <person name="Richter L."/>
            <person name="Du Plessis E.M."/>
            <person name="Duvenage S."/>
            <person name="Allam M."/>
            <person name="Korsten L."/>
        </authorList>
    </citation>
    <scope>NUCLEOTIDE SEQUENCE</scope>
    <source>
        <strain evidence="4">UPMP2127</strain>
    </source>
</reference>
<evidence type="ECO:0000256" key="1">
    <source>
        <dbReference type="ARBA" id="ARBA00022676"/>
    </source>
</evidence>
<protein>
    <submittedName>
        <fullName evidence="4">Glycosyltransferase</fullName>
    </submittedName>
</protein>
<keyword evidence="1" id="KW-0328">Glycosyltransferase</keyword>
<dbReference type="PANTHER" id="PTHR22916:SF51">
    <property type="entry name" value="GLYCOSYLTRANSFERASE EPSH-RELATED"/>
    <property type="match status" value="1"/>
</dbReference>
<evidence type="ECO:0000259" key="3">
    <source>
        <dbReference type="Pfam" id="PF00535"/>
    </source>
</evidence>
<dbReference type="EMBL" id="JACNYO010000011">
    <property type="protein sequence ID" value="MBC3213028.1"/>
    <property type="molecule type" value="Genomic_DNA"/>
</dbReference>
<keyword evidence="2" id="KW-0808">Transferase</keyword>
<dbReference type="SUPFAM" id="SSF53448">
    <property type="entry name" value="Nucleotide-diphospho-sugar transferases"/>
    <property type="match status" value="1"/>
</dbReference>
<name>A0AAW3WPZ2_SERFO</name>
<evidence type="ECO:0000256" key="2">
    <source>
        <dbReference type="ARBA" id="ARBA00022679"/>
    </source>
</evidence>
<feature type="domain" description="Glycosyltransferase 2-like" evidence="3">
    <location>
        <begin position="9"/>
        <end position="149"/>
    </location>
</feature>
<dbReference type="Proteomes" id="UP000659084">
    <property type="component" value="Unassembled WGS sequence"/>
</dbReference>
<sequence length="330" mass="37774">MSSSPLLLSFIVPVYNNEDFVIASLSSLYDQIGDDIEVVIIDDGSSDASAALVSQFLAARQHPHSKFITQANGGVAHARNVGLQHVSGRYVAFLDGDDLLSSDYLAILRPLLLTGRDDLIDFNYQKFSGNPPAVPTNSEIRYRSYDFEQHGLASLKPLFEHSMWHVWSRIYRRTLLAGETFENGRRYEDVIFTPFQYFKTRHIAHLDHPLYLYRDNDRGITRNIRAKDSEDMLFAMQKMLRFVDAHRGDEPLRQLAALMLANAFSELKAMSKAVYGYYRYPPETLAILRQTAALCSNSDVAHKKVRQMRFARVDSCLSKIRRWLKKKRTG</sequence>
<accession>A0AAW3WPZ2</accession>
<evidence type="ECO:0000313" key="4">
    <source>
        <dbReference type="EMBL" id="MBC3213028.1"/>
    </source>
</evidence>
<dbReference type="GO" id="GO:0016758">
    <property type="term" value="F:hexosyltransferase activity"/>
    <property type="evidence" value="ECO:0007669"/>
    <property type="project" value="UniProtKB-ARBA"/>
</dbReference>
<dbReference type="AlphaFoldDB" id="A0AAW3WPZ2"/>
<dbReference type="RefSeq" id="WP_179253126.1">
    <property type="nucleotide sequence ID" value="NZ_JACBIV010000014.1"/>
</dbReference>
<dbReference type="InterPro" id="IPR029044">
    <property type="entry name" value="Nucleotide-diphossugar_trans"/>
</dbReference>
<proteinExistence type="predicted"/>
<gene>
    <name evidence="4" type="ORF">H8J20_12840</name>
</gene>
<comment type="caution">
    <text evidence="4">The sequence shown here is derived from an EMBL/GenBank/DDBJ whole genome shotgun (WGS) entry which is preliminary data.</text>
</comment>